<name>A0ABD3FHI8_9STRA</name>
<dbReference type="Proteomes" id="UP001632037">
    <property type="component" value="Unassembled WGS sequence"/>
</dbReference>
<gene>
    <name evidence="2" type="ORF">V7S43_009401</name>
</gene>
<evidence type="ECO:0000256" key="1">
    <source>
        <dbReference type="SAM" id="MobiDB-lite"/>
    </source>
</evidence>
<sequence length="360" mass="40668">MSVHRTFGPKTQRRRAAPYDDLPPPSLKFMTNSERGKYYRRRRKLYGAYLEEQVADLREEIATLAVSRQVQHELALSQRRTPLGAAAHIVNEYCVLFNHGTPVRLAVDEQDASASLVAQATNSQRGFLRAVMTEGVRFGEFLGIDLVLAQWERYSLFHAAIEWTMKSLEVIQLAEPRELNADNRYDDGPLVVSIAATLRVRFSRRTIEEVFPHLVGDEELTQLLIGREVTYPSNNQFHFDRNGKIEWYAVEADYAGALLTAIKDPMLVARIMGEAVIVRGHMIGDEDDGRQLAVVNEVEDHEGNRTEVHAASSPETQAELSDDDCWPSSNKYEGVSVVSDDEPMPESSSNRMQLSYILDN</sequence>
<reference evidence="2 3" key="1">
    <citation type="submission" date="2024-09" db="EMBL/GenBank/DDBJ databases">
        <title>Genome sequencing and assembly of Phytophthora oleae, isolate VK10A, causative agent of rot of olive drupes.</title>
        <authorList>
            <person name="Conti Taguali S."/>
            <person name="Riolo M."/>
            <person name="La Spada F."/>
            <person name="Cacciola S.O."/>
            <person name="Dionisio G."/>
        </authorList>
    </citation>
    <scope>NUCLEOTIDE SEQUENCE [LARGE SCALE GENOMIC DNA]</scope>
    <source>
        <strain evidence="2 3">VK10A</strain>
    </source>
</reference>
<organism evidence="2 3">
    <name type="scientific">Phytophthora oleae</name>
    <dbReference type="NCBI Taxonomy" id="2107226"/>
    <lineage>
        <taxon>Eukaryota</taxon>
        <taxon>Sar</taxon>
        <taxon>Stramenopiles</taxon>
        <taxon>Oomycota</taxon>
        <taxon>Peronosporomycetes</taxon>
        <taxon>Peronosporales</taxon>
        <taxon>Peronosporaceae</taxon>
        <taxon>Phytophthora</taxon>
    </lineage>
</organism>
<protein>
    <submittedName>
        <fullName evidence="2">Uncharacterized protein</fullName>
    </submittedName>
</protein>
<evidence type="ECO:0000313" key="2">
    <source>
        <dbReference type="EMBL" id="KAL3665362.1"/>
    </source>
</evidence>
<keyword evidence="3" id="KW-1185">Reference proteome</keyword>
<feature type="region of interest" description="Disordered" evidence="1">
    <location>
        <begin position="1"/>
        <end position="27"/>
    </location>
</feature>
<accession>A0ABD3FHI8</accession>
<dbReference type="EMBL" id="JBIMZQ010000020">
    <property type="protein sequence ID" value="KAL3665362.1"/>
    <property type="molecule type" value="Genomic_DNA"/>
</dbReference>
<comment type="caution">
    <text evidence="2">The sequence shown here is derived from an EMBL/GenBank/DDBJ whole genome shotgun (WGS) entry which is preliminary data.</text>
</comment>
<evidence type="ECO:0000313" key="3">
    <source>
        <dbReference type="Proteomes" id="UP001632037"/>
    </source>
</evidence>
<proteinExistence type="predicted"/>
<dbReference type="AlphaFoldDB" id="A0ABD3FHI8"/>
<feature type="region of interest" description="Disordered" evidence="1">
    <location>
        <begin position="301"/>
        <end position="360"/>
    </location>
</feature>